<feature type="transmembrane region" description="Helical" evidence="5">
    <location>
        <begin position="328"/>
        <end position="346"/>
    </location>
</feature>
<dbReference type="EMBL" id="CANL01000010">
    <property type="protein sequence ID" value="CCM63145.1"/>
    <property type="molecule type" value="Genomic_DNA"/>
</dbReference>
<evidence type="ECO:0000256" key="3">
    <source>
        <dbReference type="ARBA" id="ARBA00022989"/>
    </source>
</evidence>
<evidence type="ECO:0000256" key="4">
    <source>
        <dbReference type="ARBA" id="ARBA00023136"/>
    </source>
</evidence>
<keyword evidence="2 5" id="KW-0812">Transmembrane</keyword>
<comment type="caution">
    <text evidence="7">The sequence shown here is derived from an EMBL/GenBank/DDBJ whole genome shotgun (WGS) entry which is preliminary data.</text>
</comment>
<dbReference type="GO" id="GO:0006874">
    <property type="term" value="P:intracellular calcium ion homeostasis"/>
    <property type="evidence" value="ECO:0007669"/>
    <property type="project" value="TreeGrafter"/>
</dbReference>
<feature type="transmembrane region" description="Helical" evidence="5">
    <location>
        <begin position="267"/>
        <end position="288"/>
    </location>
</feature>
<dbReference type="InterPro" id="IPR004481">
    <property type="entry name" value="K/Na/Ca-exchanger"/>
</dbReference>
<dbReference type="NCBIfam" id="TIGR00367">
    <property type="entry name" value="calcium/sodium antiporter"/>
    <property type="match status" value="1"/>
</dbReference>
<feature type="transmembrane region" description="Helical" evidence="5">
    <location>
        <begin position="103"/>
        <end position="123"/>
    </location>
</feature>
<evidence type="ECO:0000259" key="6">
    <source>
        <dbReference type="Pfam" id="PF01699"/>
    </source>
</evidence>
<dbReference type="OrthoDB" id="9794225at2"/>
<dbReference type="InterPro" id="IPR004837">
    <property type="entry name" value="NaCa_Exmemb"/>
</dbReference>
<dbReference type="STRING" id="1229780.BN381_180022"/>
<feature type="transmembrane region" description="Helical" evidence="5">
    <location>
        <begin position="28"/>
        <end position="47"/>
    </location>
</feature>
<evidence type="ECO:0000256" key="2">
    <source>
        <dbReference type="ARBA" id="ARBA00022692"/>
    </source>
</evidence>
<dbReference type="Proteomes" id="UP000018291">
    <property type="component" value="Unassembled WGS sequence"/>
</dbReference>
<dbReference type="Gene3D" id="1.20.1420.30">
    <property type="entry name" value="NCX, central ion-binding region"/>
    <property type="match status" value="1"/>
</dbReference>
<dbReference type="eggNOG" id="COG0530">
    <property type="taxonomic scope" value="Bacteria"/>
</dbReference>
<dbReference type="GO" id="GO:0005262">
    <property type="term" value="F:calcium channel activity"/>
    <property type="evidence" value="ECO:0007669"/>
    <property type="project" value="TreeGrafter"/>
</dbReference>
<reference evidence="7 8" key="1">
    <citation type="journal article" date="2013" name="ISME J.">
        <title>Metabolic model for the filamentous 'Candidatus Microthrix parvicella' based on genomic and metagenomic analyses.</title>
        <authorList>
            <person name="Jon McIlroy S."/>
            <person name="Kristiansen R."/>
            <person name="Albertsen M."/>
            <person name="Michael Karst S."/>
            <person name="Rossetti S."/>
            <person name="Lund Nielsen J."/>
            <person name="Tandoi V."/>
            <person name="James Seviour R."/>
            <person name="Nielsen P.H."/>
        </authorList>
    </citation>
    <scope>NUCLEOTIDE SEQUENCE [LARGE SCALE GENOMIC DNA]</scope>
    <source>
        <strain evidence="7 8">RN1</strain>
    </source>
</reference>
<organism evidence="7 8">
    <name type="scientific">Candidatus Neomicrothrix parvicella RN1</name>
    <dbReference type="NCBI Taxonomy" id="1229780"/>
    <lineage>
        <taxon>Bacteria</taxon>
        <taxon>Bacillati</taxon>
        <taxon>Actinomycetota</taxon>
        <taxon>Acidimicrobiia</taxon>
        <taxon>Acidimicrobiales</taxon>
        <taxon>Microthrixaceae</taxon>
        <taxon>Candidatus Neomicrothrix</taxon>
    </lineage>
</organism>
<feature type="transmembrane region" description="Helical" evidence="5">
    <location>
        <begin position="207"/>
        <end position="228"/>
    </location>
</feature>
<dbReference type="HOGENOM" id="CLU_007948_0_2_11"/>
<gene>
    <name evidence="7" type="ORF">BN381_180022</name>
</gene>
<feature type="transmembrane region" description="Helical" evidence="5">
    <location>
        <begin position="234"/>
        <end position="255"/>
    </location>
</feature>
<keyword evidence="3 5" id="KW-1133">Transmembrane helix</keyword>
<dbReference type="AlphaFoldDB" id="R4YXX5"/>
<dbReference type="PANTHER" id="PTHR10846:SF8">
    <property type="entry name" value="INNER MEMBRANE PROTEIN YRBG"/>
    <property type="match status" value="1"/>
</dbReference>
<evidence type="ECO:0000313" key="7">
    <source>
        <dbReference type="EMBL" id="CCM63145.1"/>
    </source>
</evidence>
<comment type="subcellular location">
    <subcellularLocation>
        <location evidence="1">Membrane</location>
        <topology evidence="1">Multi-pass membrane protein</topology>
    </subcellularLocation>
</comment>
<dbReference type="Pfam" id="PF01699">
    <property type="entry name" value="Na_Ca_ex"/>
    <property type="match status" value="2"/>
</dbReference>
<sequence>MTVDPPNWKWIQPLGNGSTPPFRVDAKIGALVWSLLLIGVGVTALAYSSDWFVDGAAVLADRLSVPPLVIGTLVIGLGTSLPEVFVSTMAAVRGDLNLGVGNIVGSNTANLTLVLGIAAMIALVRAESAIVRREAPLMLGACVLMAALAWRKLTLTGGLILLTGLAGYLMLTFWLARRSRNDLLIRDVEEYTEVENRYPIWMEVGRTLIGLVGTLVAAQMLVVGALGVADRLGWSGGFVGLTLVAVGTSLPELAASIQAVRRHEDELLVGNLVGSNILNSLLVGGLVGVVGRGAAPTSDVLHRGMLVMVVSLAAVTLLMATRARFGRTSGVILASVYLASAVALGTR</sequence>
<evidence type="ECO:0000313" key="8">
    <source>
        <dbReference type="Proteomes" id="UP000018291"/>
    </source>
</evidence>
<dbReference type="PANTHER" id="PTHR10846">
    <property type="entry name" value="SODIUM/POTASSIUM/CALCIUM EXCHANGER"/>
    <property type="match status" value="1"/>
</dbReference>
<protein>
    <submittedName>
        <fullName evidence="7">Putative Na+/Ca+ antiporter, CaCA family</fullName>
    </submittedName>
</protein>
<dbReference type="GO" id="GO:0005886">
    <property type="term" value="C:plasma membrane"/>
    <property type="evidence" value="ECO:0007669"/>
    <property type="project" value="TreeGrafter"/>
</dbReference>
<name>R4YXX5_9ACTN</name>
<feature type="transmembrane region" description="Helical" evidence="5">
    <location>
        <begin position="159"/>
        <end position="176"/>
    </location>
</feature>
<feature type="transmembrane region" description="Helical" evidence="5">
    <location>
        <begin position="300"/>
        <end position="321"/>
    </location>
</feature>
<evidence type="ECO:0000256" key="1">
    <source>
        <dbReference type="ARBA" id="ARBA00004141"/>
    </source>
</evidence>
<proteinExistence type="predicted"/>
<dbReference type="GO" id="GO:0008273">
    <property type="term" value="F:calcium, potassium:sodium antiporter activity"/>
    <property type="evidence" value="ECO:0007669"/>
    <property type="project" value="TreeGrafter"/>
</dbReference>
<dbReference type="InterPro" id="IPR044880">
    <property type="entry name" value="NCX_ion-bd_dom_sf"/>
</dbReference>
<feature type="domain" description="Sodium/calcium exchanger membrane region" evidence="6">
    <location>
        <begin position="33"/>
        <end position="174"/>
    </location>
</feature>
<keyword evidence="8" id="KW-1185">Reference proteome</keyword>
<accession>R4YXX5</accession>
<feature type="transmembrane region" description="Helical" evidence="5">
    <location>
        <begin position="68"/>
        <end position="91"/>
    </location>
</feature>
<evidence type="ECO:0000256" key="5">
    <source>
        <dbReference type="SAM" id="Phobius"/>
    </source>
</evidence>
<feature type="domain" description="Sodium/calcium exchanger membrane region" evidence="6">
    <location>
        <begin position="207"/>
        <end position="343"/>
    </location>
</feature>
<keyword evidence="4 5" id="KW-0472">Membrane</keyword>